<gene>
    <name evidence="2" type="ORF">OHM77_13140</name>
</gene>
<sequence>MTDKEEVPFMQRVLDNYFLLVILGVVTPTVLYTIWGIVDIISVPLAK</sequence>
<evidence type="ECO:0000256" key="1">
    <source>
        <dbReference type="SAM" id="Phobius"/>
    </source>
</evidence>
<evidence type="ECO:0000313" key="2">
    <source>
        <dbReference type="EMBL" id="WIM05604.1"/>
    </source>
</evidence>
<keyword evidence="1" id="KW-1133">Transmembrane helix</keyword>
<keyword evidence="1" id="KW-0472">Membrane</keyword>
<dbReference type="EMBL" id="CP107246">
    <property type="protein sequence ID" value="WIM05604.1"/>
    <property type="molecule type" value="Genomic_DNA"/>
</dbReference>
<protein>
    <submittedName>
        <fullName evidence="2">Uncharacterized protein</fullName>
    </submittedName>
</protein>
<dbReference type="Proteomes" id="UP001234916">
    <property type="component" value="Chromosome"/>
</dbReference>
<organism evidence="2">
    <name type="scientific">Candidatus Nitricoxidivorans perseverans</name>
    <dbReference type="NCBI Taxonomy" id="2975601"/>
    <lineage>
        <taxon>Bacteria</taxon>
        <taxon>Pseudomonadati</taxon>
        <taxon>Pseudomonadota</taxon>
        <taxon>Betaproteobacteria</taxon>
        <taxon>Nitrosomonadales</taxon>
        <taxon>Sterolibacteriaceae</taxon>
        <taxon>Candidatus Nitricoxidivorans</taxon>
    </lineage>
</organism>
<dbReference type="AlphaFoldDB" id="A0AA49FKD6"/>
<dbReference type="KEGG" id="npv:OHM77_13140"/>
<proteinExistence type="predicted"/>
<reference evidence="2" key="1">
    <citation type="journal article" date="2023" name="Nat. Microbiol.">
        <title>Enrichment and characterization of a nitric oxide-reducing microbial community in a continuous bioreactor.</title>
        <authorList>
            <person name="Garrido-Amador P."/>
            <person name="Stortenbeker N."/>
            <person name="Wessels H.J.C.T."/>
            <person name="Speth D.R."/>
            <person name="Garcia-Heredia I."/>
            <person name="Kartal B."/>
        </authorList>
    </citation>
    <scope>NUCLEOTIDE SEQUENCE</scope>
    <source>
        <strain evidence="2">MAG1</strain>
    </source>
</reference>
<feature type="transmembrane region" description="Helical" evidence="1">
    <location>
        <begin position="17"/>
        <end position="38"/>
    </location>
</feature>
<accession>A0AA49FKD6</accession>
<keyword evidence="1" id="KW-0812">Transmembrane</keyword>
<name>A0AA49FKD6_9PROT</name>